<evidence type="ECO:0000256" key="2">
    <source>
        <dbReference type="ARBA" id="ARBA00022527"/>
    </source>
</evidence>
<dbReference type="Gene3D" id="3.30.200.20">
    <property type="entry name" value="Phosphorylase Kinase, domain 1"/>
    <property type="match status" value="1"/>
</dbReference>
<dbReference type="InterPro" id="IPR017441">
    <property type="entry name" value="Protein_kinase_ATP_BS"/>
</dbReference>
<dbReference type="InterPro" id="IPR008271">
    <property type="entry name" value="Ser/Thr_kinase_AS"/>
</dbReference>
<proteinExistence type="predicted"/>
<evidence type="ECO:0000256" key="1">
    <source>
        <dbReference type="ARBA" id="ARBA00012513"/>
    </source>
</evidence>
<feature type="transmembrane region" description="Helical" evidence="9">
    <location>
        <begin position="403"/>
        <end position="424"/>
    </location>
</feature>
<dbReference type="PANTHER" id="PTHR43289:SF6">
    <property type="entry name" value="SERINE_THREONINE-PROTEIN KINASE NEKL-3"/>
    <property type="match status" value="1"/>
</dbReference>
<feature type="transmembrane region" description="Helical" evidence="9">
    <location>
        <begin position="472"/>
        <end position="491"/>
    </location>
</feature>
<dbReference type="EC" id="2.7.11.1" evidence="1"/>
<keyword evidence="2" id="KW-0723">Serine/threonine-protein kinase</keyword>
<evidence type="ECO:0000256" key="3">
    <source>
        <dbReference type="ARBA" id="ARBA00022679"/>
    </source>
</evidence>
<keyword evidence="5 11" id="KW-0418">Kinase</keyword>
<evidence type="ECO:0000256" key="5">
    <source>
        <dbReference type="ARBA" id="ARBA00022777"/>
    </source>
</evidence>
<protein>
    <recommendedName>
        <fullName evidence="1">non-specific serine/threonine protein kinase</fullName>
        <ecNumber evidence="1">2.7.11.1</ecNumber>
    </recommendedName>
</protein>
<evidence type="ECO:0000256" key="6">
    <source>
        <dbReference type="ARBA" id="ARBA00022840"/>
    </source>
</evidence>
<keyword evidence="4 7" id="KW-0547">Nucleotide-binding</keyword>
<evidence type="ECO:0000313" key="11">
    <source>
        <dbReference type="EMBL" id="MFC4374994.1"/>
    </source>
</evidence>
<evidence type="ECO:0000256" key="4">
    <source>
        <dbReference type="ARBA" id="ARBA00022741"/>
    </source>
</evidence>
<keyword evidence="3" id="KW-0808">Transferase</keyword>
<feature type="compositionally biased region" description="Polar residues" evidence="8">
    <location>
        <begin position="345"/>
        <end position="359"/>
    </location>
</feature>
<dbReference type="PANTHER" id="PTHR43289">
    <property type="entry name" value="MITOGEN-ACTIVATED PROTEIN KINASE KINASE KINASE 20-RELATED"/>
    <property type="match status" value="1"/>
</dbReference>
<dbReference type="SUPFAM" id="SSF56112">
    <property type="entry name" value="Protein kinase-like (PK-like)"/>
    <property type="match status" value="1"/>
</dbReference>
<dbReference type="SMART" id="SM00220">
    <property type="entry name" value="S_TKc"/>
    <property type="match status" value="1"/>
</dbReference>
<comment type="caution">
    <text evidence="11">The sequence shown here is derived from an EMBL/GenBank/DDBJ whole genome shotgun (WGS) entry which is preliminary data.</text>
</comment>
<dbReference type="CDD" id="cd14014">
    <property type="entry name" value="STKc_PknB_like"/>
    <property type="match status" value="1"/>
</dbReference>
<dbReference type="PROSITE" id="PS50011">
    <property type="entry name" value="PROTEIN_KINASE_DOM"/>
    <property type="match status" value="1"/>
</dbReference>
<feature type="domain" description="Protein kinase" evidence="10">
    <location>
        <begin position="11"/>
        <end position="290"/>
    </location>
</feature>
<feature type="transmembrane region" description="Helical" evidence="9">
    <location>
        <begin position="444"/>
        <end position="465"/>
    </location>
</feature>
<feature type="region of interest" description="Disordered" evidence="8">
    <location>
        <begin position="307"/>
        <end position="369"/>
    </location>
</feature>
<keyword evidence="9" id="KW-0472">Membrane</keyword>
<keyword evidence="12" id="KW-1185">Reference proteome</keyword>
<feature type="transmembrane region" description="Helical" evidence="9">
    <location>
        <begin position="497"/>
        <end position="521"/>
    </location>
</feature>
<dbReference type="PROSITE" id="PS00108">
    <property type="entry name" value="PROTEIN_KINASE_ST"/>
    <property type="match status" value="1"/>
</dbReference>
<dbReference type="RefSeq" id="WP_378560944.1">
    <property type="nucleotide sequence ID" value="NZ_JBHSDL010000014.1"/>
</dbReference>
<name>A0ABV8VG26_9NOCA</name>
<gene>
    <name evidence="11" type="ORF">ACFO5K_12890</name>
</gene>
<keyword evidence="6 7" id="KW-0067">ATP-binding</keyword>
<dbReference type="Proteomes" id="UP001595844">
    <property type="component" value="Unassembled WGS sequence"/>
</dbReference>
<keyword evidence="9" id="KW-0812">Transmembrane</keyword>
<reference evidence="12" key="1">
    <citation type="journal article" date="2019" name="Int. J. Syst. Evol. Microbiol.">
        <title>The Global Catalogue of Microorganisms (GCM) 10K type strain sequencing project: providing services to taxonomists for standard genome sequencing and annotation.</title>
        <authorList>
            <consortium name="The Broad Institute Genomics Platform"/>
            <consortium name="The Broad Institute Genome Sequencing Center for Infectious Disease"/>
            <person name="Wu L."/>
            <person name="Ma J."/>
        </authorList>
    </citation>
    <scope>NUCLEOTIDE SEQUENCE [LARGE SCALE GENOMIC DNA]</scope>
    <source>
        <strain evidence="12">IBRC-M 10490</strain>
    </source>
</reference>
<evidence type="ECO:0000256" key="9">
    <source>
        <dbReference type="SAM" id="Phobius"/>
    </source>
</evidence>
<feature type="binding site" evidence="7">
    <location>
        <position position="40"/>
    </location>
    <ligand>
        <name>ATP</name>
        <dbReference type="ChEBI" id="CHEBI:30616"/>
    </ligand>
</feature>
<dbReference type="PROSITE" id="PS00107">
    <property type="entry name" value="PROTEIN_KINASE_ATP"/>
    <property type="match status" value="1"/>
</dbReference>
<evidence type="ECO:0000256" key="7">
    <source>
        <dbReference type="PROSITE-ProRule" id="PRU10141"/>
    </source>
</evidence>
<dbReference type="Gene3D" id="1.10.510.10">
    <property type="entry name" value="Transferase(Phosphotransferase) domain 1"/>
    <property type="match status" value="1"/>
</dbReference>
<organism evidence="11 12">
    <name type="scientific">Nocardia halotolerans</name>
    <dbReference type="NCBI Taxonomy" id="1755878"/>
    <lineage>
        <taxon>Bacteria</taxon>
        <taxon>Bacillati</taxon>
        <taxon>Actinomycetota</taxon>
        <taxon>Actinomycetes</taxon>
        <taxon>Mycobacteriales</taxon>
        <taxon>Nocardiaceae</taxon>
        <taxon>Nocardia</taxon>
    </lineage>
</organism>
<accession>A0ABV8VG26</accession>
<dbReference type="EMBL" id="JBHSDL010000014">
    <property type="protein sequence ID" value="MFC4374994.1"/>
    <property type="molecule type" value="Genomic_DNA"/>
</dbReference>
<dbReference type="GO" id="GO:0016301">
    <property type="term" value="F:kinase activity"/>
    <property type="evidence" value="ECO:0007669"/>
    <property type="project" value="UniProtKB-KW"/>
</dbReference>
<dbReference type="InterPro" id="IPR000719">
    <property type="entry name" value="Prot_kinase_dom"/>
</dbReference>
<evidence type="ECO:0000313" key="12">
    <source>
        <dbReference type="Proteomes" id="UP001595844"/>
    </source>
</evidence>
<sequence length="538" mass="57255">MLEAGASFAGYQLEGVLGRGGMGTVYLARHPRLPRNVALKVLSREFTGDQELQSRFEREADVVAQLDHPGIVGVYDRGSDGGYLWIAMQFIRGTDAAAWDSRAHRPAETARLLGETASALDYANRHDVLHRDVKPGNILIADAEFGRQTRAVLTDFGIARVTTATTQLTATGTFTATLAYASPEQLSGAVVDHHSDQYSLACTLFAMYAGHAPFAATNPGQVVAGHLSQPVPRLTSVRPDLPPAIDGVIARAMAKRRDERFGSATEFTDTIRNVLEGRHVAAPTVHQPWVDPSARGHGFGEHVRQPWTDPVQHGHGSGEHVRQPWADPVQHGHGSGAHVQRPWTDPTSQRHGSGEQVPQSDGARRPVYGAWQQPGSVAPVAGAMAAHPWRQGPERDPVPTKGAAIFAGSAMLLFSLAVLVFLIVGVSETLDRSRAGKDTSDAYLAIPVVVAIIVFTGAAGGLLLCARTAGRVMSVITAVLIGGWALFGVAASVASEVYAATAVTAAVFAFCAALGGCAASPSTGRWIRYRKAVRAHRW</sequence>
<keyword evidence="9" id="KW-1133">Transmembrane helix</keyword>
<dbReference type="Pfam" id="PF00069">
    <property type="entry name" value="Pkinase"/>
    <property type="match status" value="1"/>
</dbReference>
<evidence type="ECO:0000259" key="10">
    <source>
        <dbReference type="PROSITE" id="PS50011"/>
    </source>
</evidence>
<dbReference type="InterPro" id="IPR011009">
    <property type="entry name" value="Kinase-like_dom_sf"/>
</dbReference>
<evidence type="ECO:0000256" key="8">
    <source>
        <dbReference type="SAM" id="MobiDB-lite"/>
    </source>
</evidence>